<organism evidence="17 18">
    <name type="scientific">Allacma fusca</name>
    <dbReference type="NCBI Taxonomy" id="39272"/>
    <lineage>
        <taxon>Eukaryota</taxon>
        <taxon>Metazoa</taxon>
        <taxon>Ecdysozoa</taxon>
        <taxon>Arthropoda</taxon>
        <taxon>Hexapoda</taxon>
        <taxon>Collembola</taxon>
        <taxon>Symphypleona</taxon>
        <taxon>Sminthuridae</taxon>
        <taxon>Allacma</taxon>
    </lineage>
</organism>
<feature type="domain" description="HTH OST-type" evidence="16">
    <location>
        <begin position="729"/>
        <end position="803"/>
    </location>
</feature>
<dbReference type="SMART" id="SM00892">
    <property type="entry name" value="Endonuclease_NS"/>
    <property type="match status" value="1"/>
</dbReference>
<evidence type="ECO:0000256" key="10">
    <source>
        <dbReference type="ARBA" id="ARBA00023128"/>
    </source>
</evidence>
<keyword evidence="8" id="KW-0460">Magnesium</keyword>
<evidence type="ECO:0000256" key="13">
    <source>
        <dbReference type="PIRSR" id="PIRSR640255-1"/>
    </source>
</evidence>
<feature type="domain" description="HTH OST-type" evidence="16">
    <location>
        <begin position="895"/>
        <end position="969"/>
    </location>
</feature>
<comment type="caution">
    <text evidence="17">The sequence shown here is derived from an EMBL/GenBank/DDBJ whole genome shotgun (WGS) entry which is preliminary data.</text>
</comment>
<dbReference type="Pfam" id="PF12872">
    <property type="entry name" value="OST-HTH"/>
    <property type="match status" value="3"/>
</dbReference>
<keyword evidence="5 14" id="KW-0479">Metal-binding</keyword>
<feature type="binding site" evidence="14">
    <location>
        <position position="1588"/>
    </location>
    <ligand>
        <name>Mg(2+)</name>
        <dbReference type="ChEBI" id="CHEBI:18420"/>
        <note>catalytic</note>
    </ligand>
</feature>
<sequence>MSSEPSTNFQFLTRPYDQSDANTKKLRLRNSTKVAEERSDALPWPPPTESVPLTNGISVPTFAAIMGCQDKLSALAIGDERVLKKFSQVRYNCQLIDTSVSCVPATNCAATFPRYPMQGFVRPFREELQPINRGMFSFPGPSIPQLQRSTPSPVGVFWDIENCQIPRGRSALITVLRIREKFFTRFLEAEFVCVCDIRKESPVVIQELNDAQVNVVHVAGNSKNAADDKLRQAMRRFADVHTSIMPKDSTPATIILISGDINFASDLSDLRYRFVSGFSRKFQFLEVFPTGSEDFFKPERFERIVSKKRLYIILLHNKHAPEALLLCAHEHYDFHSLLGDLPYRSVIREDFDDFGRELPRKGGHFPMDVVVSELPLMKNVNKIKTRLKKLSDNCGGKVMSIQGQFAILRFPNKEAALSFQLATKRMNGEDVFGSKIRVLYSSQVEVSPVQQQQQQQSMVQLPQQPIIGIASMTGGPAMTAVSPQNIMQQYSSNNSQGKKKLGWKRSATAIEQSSHLDYSTLKKEVAALLQDVPNHSLPLFKFREMFERRYRRSVSSYDLYRMRDVVNISESSSYSSSSSASSSSTSGRNISLCHDWVHKQDDLVLFCKLHPPKLQGVDKCRTGWAEKEVTPPLPVVMIDLKTLATRVHSMLHSHNGSLPILSFLDCYEFAFGAIDLANEGNGVPLEHLITCVQGVEIGIAENGMKRVQWSEKSEVEVNALGIAQPQALQMTQLSRELIDLLKTFPRCCLPFAKLIPAYHHHFGRQCRVADYGHTTLSSLLKTLPSTIQVMGENQNRVLTLAHKAQMKRFATDVLRVLKAQGGPKKLIKVDEFAISFSQVFPTRTFAPEDYGLCYFSDLIQEQIENSALVALLKDDEGSNVLAIPKREQTPQEIHKTRIFATEVFDLLRHSIRCEMPFSKFIPAYHHHFGRQCRVADYGFSKLAELFEAITDTVVAVSPNNGISSSPDCSMDDKILRLTAREQFKVVGEQIWSLVEKRHKAGLMTVLDDLDELYLNEYGFLLRPDLCEADTIRDLVEKKLSQFIKVEQGDRLVLVDRAQVEQLVQDAKSILENQPECTMELDMFIQAFKTRFQKDIDLAVIQRDLSHIMMLTQDENDKYIISLAPLRVFAREIVELLDEIGGHILVANFETAYLHKFGRPVRPAQMGFPSLAGLLQSIPDVVTIRGTTRTKRAIYLNCSTAVTEKRHFTARSKFQSHVYSNTGSTNNSYHQGGSSAGQANSRVTNGVNSMGSHNQSRWSPKWRNNAVATPVLPPHLYSPTPQSPMYAQGHNQETSVFSFDRPTNQMSPPMYDMWMRDAATPASPPVSPPMVWTYHPVVYPAPTTSPAAPSSSVILPPHISFGSGPWSPPPAQMMMYEQRMPPNSVHPSLVSGNNPAGQTRLTNSFQRLKLHVKEVSHGISEIVKWCRPCRHSWDTWFRAAKSFGGGQEPGSGVVPIDDKNPNWNWSPENQKQFRVSQIMRYGFPGLENVRSYDDFVLSYDRRNRVPQWVFEHLTRESVAHNSSVDRSKCDFHEDTSIHQFFRSTNQDYKGSGYDRGHLAAAGNHRISQHHCEQTFVLSNMSPQVGRGFNRDSWNRLEKHVRGLTKHYKNVYVCTGPLYLPRLEADGKSYVHYQVIGKNNVAVPTHFFKVVVGEDQNGHVDLESYVMPNAPINDEVPLQAFQVPIESIERGAGLLLFDKINRSSFRAINGRKTSFF</sequence>
<protein>
    <recommendedName>
        <fullName evidence="12">Endonuclease G, mitochondrial</fullName>
    </recommendedName>
</protein>
<proteinExistence type="inferred from homology"/>
<keyword evidence="11" id="KW-1015">Disulfide bond</keyword>
<evidence type="ECO:0000256" key="11">
    <source>
        <dbReference type="ARBA" id="ARBA00023157"/>
    </source>
</evidence>
<feature type="region of interest" description="Disordered" evidence="15">
    <location>
        <begin position="1222"/>
        <end position="1258"/>
    </location>
</feature>
<evidence type="ECO:0000256" key="5">
    <source>
        <dbReference type="ARBA" id="ARBA00022723"/>
    </source>
</evidence>
<keyword evidence="6" id="KW-0255">Endonuclease</keyword>
<dbReference type="Pfam" id="PF19687">
    <property type="entry name" value="MARF1_LOTUS"/>
    <property type="match status" value="1"/>
</dbReference>
<dbReference type="InterPro" id="IPR045602">
    <property type="entry name" value="MARF1_LOTUS"/>
</dbReference>
<dbReference type="GO" id="GO:0004521">
    <property type="term" value="F:RNA endonuclease activity"/>
    <property type="evidence" value="ECO:0007669"/>
    <property type="project" value="TreeGrafter"/>
</dbReference>
<feature type="compositionally biased region" description="Polar residues" evidence="15">
    <location>
        <begin position="1222"/>
        <end position="1257"/>
    </location>
</feature>
<dbReference type="FunFam" id="3.40.570.10:FF:000002">
    <property type="entry name" value="Endonuclease G, mitochondrial"/>
    <property type="match status" value="1"/>
</dbReference>
<dbReference type="GO" id="GO:0005743">
    <property type="term" value="C:mitochondrial inner membrane"/>
    <property type="evidence" value="ECO:0007669"/>
    <property type="project" value="TreeGrafter"/>
</dbReference>
<comment type="cofactor">
    <cofactor evidence="1">
        <name>Mg(2+)</name>
        <dbReference type="ChEBI" id="CHEBI:18420"/>
    </cofactor>
</comment>
<dbReference type="Proteomes" id="UP000708208">
    <property type="component" value="Unassembled WGS sequence"/>
</dbReference>
<feature type="domain" description="HTH OST-type" evidence="16">
    <location>
        <begin position="1124"/>
        <end position="1197"/>
    </location>
</feature>
<dbReference type="Pfam" id="PF11608">
    <property type="entry name" value="RRM_MARF1"/>
    <property type="match status" value="1"/>
</dbReference>
<feature type="region of interest" description="Disordered" evidence="15">
    <location>
        <begin position="1"/>
        <end position="49"/>
    </location>
</feature>
<dbReference type="GO" id="GO:0006309">
    <property type="term" value="P:apoptotic DNA fragmentation"/>
    <property type="evidence" value="ECO:0007669"/>
    <property type="project" value="TreeGrafter"/>
</dbReference>
<evidence type="ECO:0000256" key="14">
    <source>
        <dbReference type="PIRSR" id="PIRSR640255-2"/>
    </source>
</evidence>
<dbReference type="PROSITE" id="PS01070">
    <property type="entry name" value="NUCLEASE_NON_SPEC"/>
    <property type="match status" value="1"/>
</dbReference>
<dbReference type="GO" id="GO:0000014">
    <property type="term" value="F:single-stranded DNA endodeoxyribonuclease activity"/>
    <property type="evidence" value="ECO:0007669"/>
    <property type="project" value="TreeGrafter"/>
</dbReference>
<name>A0A8J2JCH2_9HEXA</name>
<feature type="active site" description="Proton acceptor" evidence="13">
    <location>
        <position position="1556"/>
    </location>
</feature>
<evidence type="ECO:0000256" key="4">
    <source>
        <dbReference type="ARBA" id="ARBA00022722"/>
    </source>
</evidence>
<dbReference type="InterPro" id="IPR018524">
    <property type="entry name" value="DNA/RNA_endonuclease_AS"/>
</dbReference>
<dbReference type="GO" id="GO:0046872">
    <property type="term" value="F:metal ion binding"/>
    <property type="evidence" value="ECO:0007669"/>
    <property type="project" value="UniProtKB-KW"/>
</dbReference>
<evidence type="ECO:0000256" key="8">
    <source>
        <dbReference type="ARBA" id="ARBA00022842"/>
    </source>
</evidence>
<comment type="similarity">
    <text evidence="3">Belongs to the DNA/RNA non-specific endonuclease family.</text>
</comment>
<gene>
    <name evidence="17" type="ORF">AFUS01_LOCUS4858</name>
</gene>
<reference evidence="17" key="1">
    <citation type="submission" date="2021-06" db="EMBL/GenBank/DDBJ databases">
        <authorList>
            <person name="Hodson N. C."/>
            <person name="Mongue J. A."/>
            <person name="Jaron S. K."/>
        </authorList>
    </citation>
    <scope>NUCLEOTIDE SEQUENCE</scope>
</reference>
<dbReference type="CDD" id="cd00091">
    <property type="entry name" value="NUC"/>
    <property type="match status" value="1"/>
</dbReference>
<evidence type="ECO:0000256" key="12">
    <source>
        <dbReference type="ARBA" id="ARBA00068872"/>
    </source>
</evidence>
<evidence type="ECO:0000256" key="2">
    <source>
        <dbReference type="ARBA" id="ARBA00004173"/>
    </source>
</evidence>
<dbReference type="Pfam" id="PF01223">
    <property type="entry name" value="Endonuclease_NS"/>
    <property type="match status" value="1"/>
</dbReference>
<dbReference type="InterPro" id="IPR034189">
    <property type="entry name" value="MARF1_RRM1"/>
</dbReference>
<evidence type="ECO:0000313" key="18">
    <source>
        <dbReference type="Proteomes" id="UP000708208"/>
    </source>
</evidence>
<dbReference type="GO" id="GO:0003676">
    <property type="term" value="F:nucleic acid binding"/>
    <property type="evidence" value="ECO:0007669"/>
    <property type="project" value="InterPro"/>
</dbReference>
<evidence type="ECO:0000256" key="7">
    <source>
        <dbReference type="ARBA" id="ARBA00022801"/>
    </source>
</evidence>
<evidence type="ECO:0000256" key="9">
    <source>
        <dbReference type="ARBA" id="ARBA00022946"/>
    </source>
</evidence>
<dbReference type="PANTHER" id="PTHR13966:SF5">
    <property type="entry name" value="ENDONUCLEASE G, MITOCHONDRIAL"/>
    <property type="match status" value="1"/>
</dbReference>
<keyword evidence="10" id="KW-0496">Mitochondrion</keyword>
<dbReference type="InterPro" id="IPR040255">
    <property type="entry name" value="Non-specific_endonuclease"/>
</dbReference>
<dbReference type="CDD" id="cd10910">
    <property type="entry name" value="PIN_limkain_b1_N_like"/>
    <property type="match status" value="1"/>
</dbReference>
<evidence type="ECO:0000256" key="3">
    <source>
        <dbReference type="ARBA" id="ARBA00010052"/>
    </source>
</evidence>
<evidence type="ECO:0000256" key="1">
    <source>
        <dbReference type="ARBA" id="ARBA00001946"/>
    </source>
</evidence>
<dbReference type="Pfam" id="PF01936">
    <property type="entry name" value="NYN"/>
    <property type="match status" value="1"/>
</dbReference>
<dbReference type="OrthoDB" id="549353at2759"/>
<dbReference type="GO" id="GO:0005634">
    <property type="term" value="C:nucleus"/>
    <property type="evidence" value="ECO:0007669"/>
    <property type="project" value="TreeGrafter"/>
</dbReference>
<accession>A0A8J2JCH2</accession>
<keyword evidence="18" id="KW-1185">Reference proteome</keyword>
<evidence type="ECO:0000256" key="15">
    <source>
        <dbReference type="SAM" id="MobiDB-lite"/>
    </source>
</evidence>
<dbReference type="InterPro" id="IPR021139">
    <property type="entry name" value="NYN"/>
</dbReference>
<keyword evidence="9" id="KW-0809">Transit peptide</keyword>
<evidence type="ECO:0000259" key="16">
    <source>
        <dbReference type="PROSITE" id="PS51644"/>
    </source>
</evidence>
<dbReference type="CDD" id="cd08824">
    <property type="entry name" value="LOTUS"/>
    <property type="match status" value="1"/>
</dbReference>
<feature type="compositionally biased region" description="Polar residues" evidence="15">
    <location>
        <begin position="1"/>
        <end position="11"/>
    </location>
</feature>
<keyword evidence="7" id="KW-0378">Hydrolase</keyword>
<dbReference type="SMART" id="SM00477">
    <property type="entry name" value="NUC"/>
    <property type="match status" value="1"/>
</dbReference>
<dbReference type="PROSITE" id="PS51644">
    <property type="entry name" value="HTH_OST"/>
    <property type="match status" value="3"/>
</dbReference>
<evidence type="ECO:0000313" key="17">
    <source>
        <dbReference type="EMBL" id="CAG7709874.1"/>
    </source>
</evidence>
<keyword evidence="4" id="KW-0540">Nuclease</keyword>
<dbReference type="EMBL" id="CAJVCH010030605">
    <property type="protein sequence ID" value="CAG7709874.1"/>
    <property type="molecule type" value="Genomic_DNA"/>
</dbReference>
<dbReference type="InterPro" id="IPR025605">
    <property type="entry name" value="OST-HTH/LOTUS_dom"/>
</dbReference>
<dbReference type="InterPro" id="IPR001604">
    <property type="entry name" value="Endo_G_ENPP1-like_dom"/>
</dbReference>
<dbReference type="PANTHER" id="PTHR13966">
    <property type="entry name" value="ENDONUCLEASE RELATED"/>
    <property type="match status" value="1"/>
</dbReference>
<evidence type="ECO:0000256" key="6">
    <source>
        <dbReference type="ARBA" id="ARBA00022759"/>
    </source>
</evidence>
<comment type="subcellular location">
    <subcellularLocation>
        <location evidence="2">Mitochondrion</location>
    </subcellularLocation>
</comment>
<dbReference type="InterPro" id="IPR020821">
    <property type="entry name" value="ENPP1-3/EXOG-like_nuc-like"/>
</dbReference>